<reference evidence="1" key="1">
    <citation type="submission" date="2024-02" db="EMBL/GenBank/DDBJ databases">
        <title>Tomenella chthoni gen. nov. sp. nov., a member of the family Jonesiaceae isolated from bat guano.</title>
        <authorList>
            <person name="Miller S.L."/>
            <person name="King J."/>
            <person name="Sankaranarayanan K."/>
            <person name="Lawson P.A."/>
        </authorList>
    </citation>
    <scope>NUCLEOTIDE SEQUENCE</scope>
    <source>
        <strain evidence="1">BS-20</strain>
    </source>
</reference>
<name>A0AAU7DUF8_9MICO</name>
<sequence>MTELAWASKSVVTWGKDETPQALDSWGQHLTPHIQVVDPGVPLSELTTGARSPMAMWKTQPSLRKVVSFAARNVASVPLHVYIRESDTSRQRDANGAAEGLLRNPSQLVTGPKLLHDVVVDLMLYDRWMITIIDGELRRIPAKLIQVEYDFLGGITSLGVSTPKGVVDVTGNVLAYDSGWADSSEGGVSPMRTLATVLEEQRRAVQWRAEQWDQGARLSGILTYPGTMNPNKKQRFIEAWRAYTASKAGGTPILENGMEYKPIDRGRPIDSKDLEGRKLTDAEVASFYHIPPELVGARQGTFSNIAAFRQMLFGPTLGPILSRIEAAINAQIIPALAPAGAYAEFNRESALAGSFAEQASYLQKAVGAPYMTRAEARAIQNLPRIDDTDELIVPLNVIEGGLASPADTAPSNEPEWGGKE</sequence>
<dbReference type="EMBL" id="CP146203">
    <property type="protein sequence ID" value="XBH21604.1"/>
    <property type="molecule type" value="Genomic_DNA"/>
</dbReference>
<proteinExistence type="predicted"/>
<accession>A0AAU7DUF8</accession>
<gene>
    <name evidence="1" type="ORF">V5R04_15570</name>
</gene>
<dbReference type="InterPro" id="IPR006944">
    <property type="entry name" value="Phage/GTA_portal"/>
</dbReference>
<dbReference type="AlphaFoldDB" id="A0AAU7DUF8"/>
<protein>
    <submittedName>
        <fullName evidence="1">Phage portal protein</fullName>
    </submittedName>
</protein>
<dbReference type="Pfam" id="PF04860">
    <property type="entry name" value="Phage_portal"/>
    <property type="match status" value="1"/>
</dbReference>
<evidence type="ECO:0000313" key="1">
    <source>
        <dbReference type="EMBL" id="XBH21604.1"/>
    </source>
</evidence>
<organism evidence="1">
    <name type="scientific">Jonesiaceae bacterium BS-20</name>
    <dbReference type="NCBI Taxonomy" id="3120821"/>
    <lineage>
        <taxon>Bacteria</taxon>
        <taxon>Bacillati</taxon>
        <taxon>Actinomycetota</taxon>
        <taxon>Actinomycetes</taxon>
        <taxon>Micrococcales</taxon>
        <taxon>Jonesiaceae</taxon>
    </lineage>
</organism>